<comment type="similarity">
    <text evidence="1">Belongs to the protease inhibitor I39 (alpha-2-macroglobulin) family.</text>
</comment>
<keyword evidence="9" id="KW-1185">Reference proteome</keyword>
<dbReference type="SUPFAM" id="SSF49410">
    <property type="entry name" value="Alpha-macroglobulin receptor domain"/>
    <property type="match status" value="1"/>
</dbReference>
<protein>
    <submittedName>
        <fullName evidence="8">Uncharacterized protein</fullName>
    </submittedName>
</protein>
<feature type="domain" description="Alpha-2-macroglobulin" evidence="6">
    <location>
        <begin position="762"/>
        <end position="850"/>
    </location>
</feature>
<dbReference type="InterPro" id="IPR014756">
    <property type="entry name" value="Ig_E-set"/>
</dbReference>
<dbReference type="GO" id="GO:0005615">
    <property type="term" value="C:extracellular space"/>
    <property type="evidence" value="ECO:0007669"/>
    <property type="project" value="InterPro"/>
</dbReference>
<evidence type="ECO:0000259" key="5">
    <source>
        <dbReference type="SMART" id="SM01359"/>
    </source>
</evidence>
<evidence type="ECO:0000313" key="9">
    <source>
        <dbReference type="Proteomes" id="UP001431783"/>
    </source>
</evidence>
<name>A0AAW1V5P2_9CUCU</name>
<dbReference type="Gene3D" id="2.20.130.20">
    <property type="match status" value="1"/>
</dbReference>
<dbReference type="EMBL" id="JARQZJ010000127">
    <property type="protein sequence ID" value="KAK9891011.1"/>
    <property type="molecule type" value="Genomic_DNA"/>
</dbReference>
<dbReference type="SUPFAM" id="SSF81296">
    <property type="entry name" value="E set domains"/>
    <property type="match status" value="1"/>
</dbReference>
<dbReference type="InterPro" id="IPR050473">
    <property type="entry name" value="A2M/Complement_sys"/>
</dbReference>
<dbReference type="Gene3D" id="2.60.40.1930">
    <property type="match status" value="3"/>
</dbReference>
<dbReference type="InterPro" id="IPR009048">
    <property type="entry name" value="A-macroglobulin_rcpt-bd"/>
</dbReference>
<proteinExistence type="inferred from homology"/>
<dbReference type="InterPro" id="IPR036595">
    <property type="entry name" value="A-macroglobulin_rcpt-bd_sf"/>
</dbReference>
<dbReference type="Pfam" id="PF07678">
    <property type="entry name" value="TED_complement"/>
    <property type="match status" value="1"/>
</dbReference>
<dbReference type="SMART" id="SM01360">
    <property type="entry name" value="A2M"/>
    <property type="match status" value="1"/>
</dbReference>
<dbReference type="Gene3D" id="1.50.10.20">
    <property type="match status" value="1"/>
</dbReference>
<dbReference type="InterPro" id="IPR001599">
    <property type="entry name" value="Macroglobln_a2"/>
</dbReference>
<reference evidence="8 9" key="1">
    <citation type="submission" date="2023-03" db="EMBL/GenBank/DDBJ databases">
        <title>Genome insight into feeding habits of ladybird beetles.</title>
        <authorList>
            <person name="Li H.-S."/>
            <person name="Huang Y.-H."/>
            <person name="Pang H."/>
        </authorList>
    </citation>
    <scope>NUCLEOTIDE SEQUENCE [LARGE SCALE GENOMIC DNA]</scope>
    <source>
        <strain evidence="8">SYSU_2023b</strain>
        <tissue evidence="8">Whole body</tissue>
    </source>
</reference>
<dbReference type="SMART" id="SM01419">
    <property type="entry name" value="Thiol-ester_cl"/>
    <property type="match status" value="1"/>
</dbReference>
<dbReference type="InterPro" id="IPR011626">
    <property type="entry name" value="Alpha-macroglobulin_TED"/>
</dbReference>
<dbReference type="Gene3D" id="2.60.120.1540">
    <property type="match status" value="1"/>
</dbReference>
<keyword evidence="4" id="KW-1015">Disulfide bond</keyword>
<dbReference type="InterPro" id="IPR011625">
    <property type="entry name" value="A2M_N_BRD"/>
</dbReference>
<dbReference type="SUPFAM" id="SSF48239">
    <property type="entry name" value="Terpenoid cyclases/Protein prenyltransferases"/>
    <property type="match status" value="1"/>
</dbReference>
<dbReference type="GO" id="GO:0004867">
    <property type="term" value="F:serine-type endopeptidase inhibitor activity"/>
    <property type="evidence" value="ECO:0007669"/>
    <property type="project" value="UniProtKB-KW"/>
</dbReference>
<evidence type="ECO:0000256" key="1">
    <source>
        <dbReference type="ARBA" id="ARBA00010952"/>
    </source>
</evidence>
<evidence type="ECO:0000256" key="3">
    <source>
        <dbReference type="ARBA" id="ARBA00022900"/>
    </source>
</evidence>
<dbReference type="InterPro" id="IPR008930">
    <property type="entry name" value="Terpenoid_cyclase/PrenylTrfase"/>
</dbReference>
<dbReference type="InterPro" id="IPR047565">
    <property type="entry name" value="Alpha-macroglob_thiol-ester_cl"/>
</dbReference>
<dbReference type="PANTHER" id="PTHR11412:SF171">
    <property type="entry name" value="PREGNANCY ZONE PROTEIN-LIKE PROTEIN"/>
    <property type="match status" value="1"/>
</dbReference>
<dbReference type="PANTHER" id="PTHR11412">
    <property type="entry name" value="MACROGLOBULIN / COMPLEMENT"/>
    <property type="match status" value="1"/>
</dbReference>
<dbReference type="Gene3D" id="2.60.40.1940">
    <property type="match status" value="1"/>
</dbReference>
<dbReference type="Gene3D" id="6.20.50.160">
    <property type="match status" value="1"/>
</dbReference>
<evidence type="ECO:0000259" key="6">
    <source>
        <dbReference type="SMART" id="SM01360"/>
    </source>
</evidence>
<keyword evidence="2" id="KW-0646">Protease inhibitor</keyword>
<gene>
    <name evidence="8" type="ORF">WA026_013344</name>
</gene>
<dbReference type="Proteomes" id="UP001431783">
    <property type="component" value="Unassembled WGS sequence"/>
</dbReference>
<dbReference type="SMART" id="SM01359">
    <property type="entry name" value="A2M_N_2"/>
    <property type="match status" value="1"/>
</dbReference>
<organism evidence="8 9">
    <name type="scientific">Henosepilachna vigintioctopunctata</name>
    <dbReference type="NCBI Taxonomy" id="420089"/>
    <lineage>
        <taxon>Eukaryota</taxon>
        <taxon>Metazoa</taxon>
        <taxon>Ecdysozoa</taxon>
        <taxon>Arthropoda</taxon>
        <taxon>Hexapoda</taxon>
        <taxon>Insecta</taxon>
        <taxon>Pterygota</taxon>
        <taxon>Neoptera</taxon>
        <taxon>Endopterygota</taxon>
        <taxon>Coleoptera</taxon>
        <taxon>Polyphaga</taxon>
        <taxon>Cucujiformia</taxon>
        <taxon>Coccinelloidea</taxon>
        <taxon>Coccinellidae</taxon>
        <taxon>Epilachninae</taxon>
        <taxon>Epilachnini</taxon>
        <taxon>Henosepilachna</taxon>
    </lineage>
</organism>
<comment type="caution">
    <text evidence="8">The sequence shown here is derived from an EMBL/GenBank/DDBJ whole genome shotgun (WGS) entry which is preliminary data.</text>
</comment>
<dbReference type="Pfam" id="PF00207">
    <property type="entry name" value="A2M"/>
    <property type="match status" value="1"/>
</dbReference>
<keyword evidence="3" id="KW-0722">Serine protease inhibitor</keyword>
<feature type="domain" description="Alpha-macroglobulin receptor-binding" evidence="7">
    <location>
        <begin position="1369"/>
        <end position="1459"/>
    </location>
</feature>
<dbReference type="InterPro" id="IPR013783">
    <property type="entry name" value="Ig-like_fold"/>
</dbReference>
<dbReference type="PROSITE" id="PS00477">
    <property type="entry name" value="ALPHA_2_MACROGLOBULIN"/>
    <property type="match status" value="1"/>
</dbReference>
<dbReference type="Pfam" id="PF01835">
    <property type="entry name" value="MG2"/>
    <property type="match status" value="1"/>
</dbReference>
<dbReference type="Pfam" id="PF07703">
    <property type="entry name" value="A2M_BRD"/>
    <property type="match status" value="1"/>
</dbReference>
<dbReference type="InterPro" id="IPR019742">
    <property type="entry name" value="MacrogloblnA2_CS"/>
</dbReference>
<evidence type="ECO:0000256" key="2">
    <source>
        <dbReference type="ARBA" id="ARBA00022690"/>
    </source>
</evidence>
<dbReference type="SMART" id="SM01361">
    <property type="entry name" value="A2M_recep"/>
    <property type="match status" value="1"/>
</dbReference>
<dbReference type="InterPro" id="IPR002890">
    <property type="entry name" value="MG2"/>
</dbReference>
<dbReference type="Gene3D" id="2.60.40.690">
    <property type="entry name" value="Alpha-macroglobulin, receptor-binding domain"/>
    <property type="match status" value="1"/>
</dbReference>
<dbReference type="Gene3D" id="2.60.40.10">
    <property type="entry name" value="Immunoglobulins"/>
    <property type="match status" value="2"/>
</dbReference>
<evidence type="ECO:0000256" key="4">
    <source>
        <dbReference type="ARBA" id="ARBA00023157"/>
    </source>
</evidence>
<sequence length="1521" mass="173951">MHCYFHSLLKIFFPVVNEAFHVVEMRFSVVFFAIVNSFLVSGAENLTTLQNVPEEYRVSHPGFFLTIPQRLISGRDQRVCLTVHDATPPTRVKIDLKYKEIHHYTDKVMESGYSCFDIKVPIHKRNSPQYVSVKVQVQLDGIVYGSHNQDPVLIFPNKEHTFIGLDRTNYKPGDRIRMRILILTHDLLPPEQYKIREIRIRNPMDISVAVWENISTTAGLVQLEHQIYKDAIVGKWRVEVNGVTKHFEVSKYVLPRFSIDIIHPKSIFYNIRHLELKVCAKFSWKYAALYEIRLMTNGCAAFKIKNSQLKLLDIKMKYPMYDPKVQLHVTATAIEYGTDKIEIENVKIPVDLKQYQLKFVSENIFQPGLPYHGKLQLTNVHVDLSKVVVEICYNVAIKKSWNYLNNEKCSNFTVGNENTISFSVLPLKNSVVHLRLTARSLNHTLIGDSLLVIRVYSLSNDFIILKPNNNLNKQCGATQQLMVVYTTDKLRRRENVTFFSVVKSKGELHSVNKITKKVQARTIDYKNELKNIIGSPHRYNTDGSTFDKFVLKFELDEKIISKYQILIYYIADNGETISATKEIDRGPCFRNKVESYWSDSKLYPGEKTTLNIKTSTVSLCAISAIDTAVGFMDALDNLNADSIIKQLYQEPIAVPSNRKICIAQHKKSVHVPSFYTDPTSDTQWNLRRRRKRFVYPFSEDFDAFDTLNKFGAVVITNLKVITKPCYTGPRVTTYIPAPFQIDHYNLQNDNKIISVRSYFPETWLWELAAVRSYRQIQRELPHSITKWKTNVLCVSPSEGLGVSTTTELESYQPFFVNILTPYSIKMGEILHLRILIFNYMNYSLPVKISILNSNGLKLLSDRSSASYCVSHRDTMVHVFPLSGKEMGDATIKIIAEVDPLFPGYCGPETIMNARDVVIKHLIIVPEGYSVENTNSALLCNSDHHSSNVSWKIHVPSNVVLNTAKARLSLNADLLGQTIENLHNLLQMPTGCGEQIMATMAPNFYILKYLKSINQLEAPVRQKIVKYMKIGYHKILNYVLKDGSFSPFGYRDTFGSMFLTSFVVRTLQLSKEYIYVDQRVIDRAVSWILSHQFENGCFDTMLHVFQDMGGTSTENSTSALSSYVIISLLESGITVPQTIMENAKFCIRGYSNPDKYTMAISCYALFKIKWFDEANKLLGRLLNIASRKDNMIWWSMKDESGSEATDIEVTSYVLLALLDYNTKENLAHAHSVVRWLTTKIGPNGGFKSTQDTVVALDALSKYSAAIASTEINLDIEINAERQHLNYKIRNEDRLKTKKIALKTVNNEISVRIRGEGCLLVQTVLTYYLKNVPRSESFKVALEVSPVSTVAKCSIATISPCVSYAGPDTHSNMAVLDVTLPSGYFADRASLYKLTEAEGKSKIKMFEEIKDRVIFYFTKLDKEVRCFNFGINENTYVENRTESVVKLFDYYKPEYEYIELYTMKNCDDPKETEISTTETDIENETTPQSTLSYWDYVDTTYGNETTSSNLETTIYSMKLEDYI</sequence>
<feature type="domain" description="Alpha-2-macroglobulin bait region" evidence="5">
    <location>
        <begin position="463"/>
        <end position="632"/>
    </location>
</feature>
<evidence type="ECO:0000259" key="7">
    <source>
        <dbReference type="SMART" id="SM01361"/>
    </source>
</evidence>
<accession>A0AAW1V5P2</accession>
<dbReference type="Pfam" id="PF07677">
    <property type="entry name" value="A2M_recep"/>
    <property type="match status" value="1"/>
</dbReference>
<evidence type="ECO:0000313" key="8">
    <source>
        <dbReference type="EMBL" id="KAK9891011.1"/>
    </source>
</evidence>